<dbReference type="InterPro" id="IPR022791">
    <property type="entry name" value="L-PG_synthase/AglD"/>
</dbReference>
<feature type="transmembrane region" description="Helical" evidence="6">
    <location>
        <begin position="51"/>
        <end position="72"/>
    </location>
</feature>
<name>A0A382IBJ3_9ZZZZ</name>
<sequence length="217" mass="24926">MAFSGHDITELWHQILQVDMQPFWIAVGLLIFSCVVRAYRWQLLLDPVEHIPLHNLFAATMIGYFGNGVLVFRLGELLKAYSAAQDRAISVSQTFGTVILERILDLLMVVLIFSVLIPWFPFEQEWLRHAMQVFSLTVFLMILFIGLAYKFEWLDVFEDKMFFQHGLGEKFLAIGQKVFDGVTIIRKTRHGFSIVLSSILLWGIYYSTTILILAACG</sequence>
<protein>
    <submittedName>
        <fullName evidence="7">Uncharacterized protein</fullName>
    </submittedName>
</protein>
<feature type="transmembrane region" description="Helical" evidence="6">
    <location>
        <begin position="103"/>
        <end position="121"/>
    </location>
</feature>
<reference evidence="7" key="1">
    <citation type="submission" date="2018-05" db="EMBL/GenBank/DDBJ databases">
        <authorList>
            <person name="Lanie J.A."/>
            <person name="Ng W.-L."/>
            <person name="Kazmierczak K.M."/>
            <person name="Andrzejewski T.M."/>
            <person name="Davidsen T.M."/>
            <person name="Wayne K.J."/>
            <person name="Tettelin H."/>
            <person name="Glass J.I."/>
            <person name="Rusch D."/>
            <person name="Podicherti R."/>
            <person name="Tsui H.-C.T."/>
            <person name="Winkler M.E."/>
        </authorList>
    </citation>
    <scope>NUCLEOTIDE SEQUENCE</scope>
</reference>
<dbReference type="PANTHER" id="PTHR39087">
    <property type="entry name" value="UPF0104 MEMBRANE PROTEIN MJ1595"/>
    <property type="match status" value="1"/>
</dbReference>
<comment type="subcellular location">
    <subcellularLocation>
        <location evidence="1">Cell membrane</location>
        <topology evidence="1">Multi-pass membrane protein</topology>
    </subcellularLocation>
</comment>
<dbReference type="Pfam" id="PF03706">
    <property type="entry name" value="LPG_synthase_TM"/>
    <property type="match status" value="1"/>
</dbReference>
<feature type="transmembrane region" description="Helical" evidence="6">
    <location>
        <begin position="194"/>
        <end position="215"/>
    </location>
</feature>
<dbReference type="GO" id="GO:0005886">
    <property type="term" value="C:plasma membrane"/>
    <property type="evidence" value="ECO:0007669"/>
    <property type="project" value="UniProtKB-SubCell"/>
</dbReference>
<evidence type="ECO:0000313" key="7">
    <source>
        <dbReference type="EMBL" id="SVB96976.1"/>
    </source>
</evidence>
<dbReference type="PANTHER" id="PTHR39087:SF2">
    <property type="entry name" value="UPF0104 MEMBRANE PROTEIN MJ1595"/>
    <property type="match status" value="1"/>
</dbReference>
<keyword evidence="5 6" id="KW-0472">Membrane</keyword>
<dbReference type="EMBL" id="UINC01066350">
    <property type="protein sequence ID" value="SVB96976.1"/>
    <property type="molecule type" value="Genomic_DNA"/>
</dbReference>
<keyword evidence="4 6" id="KW-1133">Transmembrane helix</keyword>
<keyword evidence="2" id="KW-1003">Cell membrane</keyword>
<keyword evidence="3 6" id="KW-0812">Transmembrane</keyword>
<organism evidence="7">
    <name type="scientific">marine metagenome</name>
    <dbReference type="NCBI Taxonomy" id="408172"/>
    <lineage>
        <taxon>unclassified sequences</taxon>
        <taxon>metagenomes</taxon>
        <taxon>ecological metagenomes</taxon>
    </lineage>
</organism>
<feature type="transmembrane region" description="Helical" evidence="6">
    <location>
        <begin position="133"/>
        <end position="151"/>
    </location>
</feature>
<feature type="non-terminal residue" evidence="7">
    <location>
        <position position="217"/>
    </location>
</feature>
<gene>
    <name evidence="7" type="ORF">METZ01_LOCUS249830</name>
</gene>
<dbReference type="AlphaFoldDB" id="A0A382IBJ3"/>
<accession>A0A382IBJ3</accession>
<evidence type="ECO:0000256" key="5">
    <source>
        <dbReference type="ARBA" id="ARBA00023136"/>
    </source>
</evidence>
<feature type="transmembrane region" description="Helical" evidence="6">
    <location>
        <begin position="21"/>
        <end position="39"/>
    </location>
</feature>
<proteinExistence type="predicted"/>
<evidence type="ECO:0000256" key="6">
    <source>
        <dbReference type="SAM" id="Phobius"/>
    </source>
</evidence>
<evidence type="ECO:0000256" key="4">
    <source>
        <dbReference type="ARBA" id="ARBA00022989"/>
    </source>
</evidence>
<evidence type="ECO:0000256" key="1">
    <source>
        <dbReference type="ARBA" id="ARBA00004651"/>
    </source>
</evidence>
<evidence type="ECO:0000256" key="3">
    <source>
        <dbReference type="ARBA" id="ARBA00022692"/>
    </source>
</evidence>
<evidence type="ECO:0000256" key="2">
    <source>
        <dbReference type="ARBA" id="ARBA00022475"/>
    </source>
</evidence>